<keyword evidence="3 5" id="KW-0732">Signal</keyword>
<dbReference type="PRINTS" id="PR00337">
    <property type="entry name" value="LEUILEVALBP"/>
</dbReference>
<evidence type="ECO:0000256" key="2">
    <source>
        <dbReference type="ARBA" id="ARBA00022448"/>
    </source>
</evidence>
<dbReference type="Pfam" id="PF13458">
    <property type="entry name" value="Peripla_BP_6"/>
    <property type="match status" value="1"/>
</dbReference>
<evidence type="ECO:0000313" key="7">
    <source>
        <dbReference type="EMBL" id="MEI1250789.1"/>
    </source>
</evidence>
<dbReference type="InterPro" id="IPR028082">
    <property type="entry name" value="Peripla_BP_I"/>
</dbReference>
<dbReference type="PANTHER" id="PTHR30483">
    <property type="entry name" value="LEUCINE-SPECIFIC-BINDING PROTEIN"/>
    <property type="match status" value="1"/>
</dbReference>
<dbReference type="CDD" id="cd20013">
    <property type="entry name" value="PBP1_RPA0985_benzoate-like"/>
    <property type="match status" value="1"/>
</dbReference>
<evidence type="ECO:0000256" key="5">
    <source>
        <dbReference type="SAM" id="SignalP"/>
    </source>
</evidence>
<sequence>MIARRSLLALSAGLVMSAGLGLPSYAEDTFKVGLILPMTGPFASTGRQVEAGAKAYIAAHGDTVAGKKIELVVRDDAGTADQTRRIAQELIVNDKVNTLAGFGLTPLALSVAPVITQAKVPAVVMAAATSSITQASEYFIRTSGTLPQYSVPVARWAHENNIKKVVTLVTDYGPGIDAETWFTKEFKAKGGEVAEAVRIPLQNPDFAPFLQRVRDAKPDAVFVFLPSGVGSLFMKQFVDRGLAEAGIKLIGTGDITDDDILNGMGKPALGTITAHFYAAAHDSPENAEFVKAFKAANNNMRPNFMAIGGYDGMHAIYAALEATKGDTDGAALIKAMKGLAWTSPRGPISIDPQTRDIIQNIYMREVKDVNGELQNVEFATYKDVKDPVKAGQ</sequence>
<proteinExistence type="inferred from homology"/>
<evidence type="ECO:0000256" key="1">
    <source>
        <dbReference type="ARBA" id="ARBA00010062"/>
    </source>
</evidence>
<reference evidence="7 8" key="1">
    <citation type="submission" date="2024-01" db="EMBL/GenBank/DDBJ databases">
        <title>Draft genome sequences of three bacterial strains isolated from Acacia saligna represent a potential new species within the genus Rhizobium.</title>
        <authorList>
            <person name="Tambong J.T."/>
            <person name="Mnasri B."/>
        </authorList>
    </citation>
    <scope>NUCLEOTIDE SEQUENCE [LARGE SCALE GENOMIC DNA]</scope>
    <source>
        <strain evidence="7 8">1AS12I</strain>
    </source>
</reference>
<feature type="signal peptide" evidence="5">
    <location>
        <begin position="1"/>
        <end position="26"/>
    </location>
</feature>
<evidence type="ECO:0000256" key="3">
    <source>
        <dbReference type="ARBA" id="ARBA00022729"/>
    </source>
</evidence>
<keyword evidence="4" id="KW-0029">Amino-acid transport</keyword>
<protein>
    <submittedName>
        <fullName evidence="7">ABC transporter substrate-binding protein</fullName>
    </submittedName>
</protein>
<dbReference type="RefSeq" id="WP_335914328.1">
    <property type="nucleotide sequence ID" value="NZ_JBAMYB010000013.1"/>
</dbReference>
<dbReference type="Proteomes" id="UP001531129">
    <property type="component" value="Unassembled WGS sequence"/>
</dbReference>
<dbReference type="SUPFAM" id="SSF53822">
    <property type="entry name" value="Periplasmic binding protein-like I"/>
    <property type="match status" value="1"/>
</dbReference>
<dbReference type="InterPro" id="IPR000709">
    <property type="entry name" value="Leu_Ile_Val-bd"/>
</dbReference>
<feature type="domain" description="Leucine-binding protein" evidence="6">
    <location>
        <begin position="30"/>
        <end position="367"/>
    </location>
</feature>
<gene>
    <name evidence="7" type="ORF">V8Q02_22705</name>
</gene>
<dbReference type="PANTHER" id="PTHR30483:SF6">
    <property type="entry name" value="PERIPLASMIC BINDING PROTEIN OF ABC TRANSPORTER FOR NATURAL AMINO ACIDS"/>
    <property type="match status" value="1"/>
</dbReference>
<name>A0ABU8CQ65_9HYPH</name>
<dbReference type="EMBL" id="JBAMYC010000013">
    <property type="protein sequence ID" value="MEI1250789.1"/>
    <property type="molecule type" value="Genomic_DNA"/>
</dbReference>
<comment type="caution">
    <text evidence="7">The sequence shown here is derived from an EMBL/GenBank/DDBJ whole genome shotgun (WGS) entry which is preliminary data.</text>
</comment>
<keyword evidence="2" id="KW-0813">Transport</keyword>
<evidence type="ECO:0000256" key="4">
    <source>
        <dbReference type="ARBA" id="ARBA00022970"/>
    </source>
</evidence>
<comment type="similarity">
    <text evidence="1">Belongs to the leucine-binding protein family.</text>
</comment>
<evidence type="ECO:0000313" key="8">
    <source>
        <dbReference type="Proteomes" id="UP001531129"/>
    </source>
</evidence>
<feature type="chain" id="PRO_5046119965" evidence="5">
    <location>
        <begin position="27"/>
        <end position="392"/>
    </location>
</feature>
<dbReference type="Gene3D" id="3.40.50.2300">
    <property type="match status" value="2"/>
</dbReference>
<organism evidence="7 8">
    <name type="scientific">Rhizobium aouanii</name>
    <dbReference type="NCBI Taxonomy" id="3118145"/>
    <lineage>
        <taxon>Bacteria</taxon>
        <taxon>Pseudomonadati</taxon>
        <taxon>Pseudomonadota</taxon>
        <taxon>Alphaproteobacteria</taxon>
        <taxon>Hyphomicrobiales</taxon>
        <taxon>Rhizobiaceae</taxon>
        <taxon>Rhizobium/Agrobacterium group</taxon>
        <taxon>Rhizobium</taxon>
    </lineage>
</organism>
<keyword evidence="8" id="KW-1185">Reference proteome</keyword>
<dbReference type="InterPro" id="IPR051010">
    <property type="entry name" value="BCAA_transport"/>
</dbReference>
<dbReference type="InterPro" id="IPR028081">
    <property type="entry name" value="Leu-bd"/>
</dbReference>
<accession>A0ABU8CQ65</accession>
<evidence type="ECO:0000259" key="6">
    <source>
        <dbReference type="Pfam" id="PF13458"/>
    </source>
</evidence>